<feature type="domain" description="Mannitol dehydrogenase N-terminal" evidence="4">
    <location>
        <begin position="26"/>
        <end position="282"/>
    </location>
</feature>
<dbReference type="InterPro" id="IPR008927">
    <property type="entry name" value="6-PGluconate_DH-like_C_sf"/>
</dbReference>
<organism evidence="6 7">
    <name type="scientific">Frondihabitans australicus</name>
    <dbReference type="NCBI Taxonomy" id="386892"/>
    <lineage>
        <taxon>Bacteria</taxon>
        <taxon>Bacillati</taxon>
        <taxon>Actinomycetota</taxon>
        <taxon>Actinomycetes</taxon>
        <taxon>Micrococcales</taxon>
        <taxon>Microbacteriaceae</taxon>
        <taxon>Frondihabitans</taxon>
    </lineage>
</organism>
<proteinExistence type="predicted"/>
<evidence type="ECO:0000313" key="6">
    <source>
        <dbReference type="EMBL" id="RKR74351.1"/>
    </source>
</evidence>
<dbReference type="SUPFAM" id="SSF51735">
    <property type="entry name" value="NAD(P)-binding Rossmann-fold domains"/>
    <property type="match status" value="1"/>
</dbReference>
<dbReference type="Gene3D" id="3.40.50.720">
    <property type="entry name" value="NAD(P)-binding Rossmann-like Domain"/>
    <property type="match status" value="1"/>
</dbReference>
<keyword evidence="1" id="KW-0560">Oxidoreductase</keyword>
<feature type="compositionally biased region" description="Low complexity" evidence="3">
    <location>
        <begin position="53"/>
        <end position="65"/>
    </location>
</feature>
<accession>A0A495IG91</accession>
<evidence type="ECO:0000259" key="5">
    <source>
        <dbReference type="Pfam" id="PF08125"/>
    </source>
</evidence>
<dbReference type="PANTHER" id="PTHR43362:SF1">
    <property type="entry name" value="MANNITOL DEHYDROGENASE 2-RELATED"/>
    <property type="match status" value="1"/>
</dbReference>
<dbReference type="AlphaFoldDB" id="A0A495IG91"/>
<dbReference type="PANTHER" id="PTHR43362">
    <property type="entry name" value="MANNITOL DEHYDROGENASE DSF1-RELATED"/>
    <property type="match status" value="1"/>
</dbReference>
<gene>
    <name evidence="6" type="ORF">C8E83_1462</name>
</gene>
<dbReference type="GO" id="GO:0008926">
    <property type="term" value="F:mannitol-1-phosphate 5-dehydrogenase activity"/>
    <property type="evidence" value="ECO:0007669"/>
    <property type="project" value="UniProtKB-EC"/>
</dbReference>
<dbReference type="Pfam" id="PF01232">
    <property type="entry name" value="Mannitol_dh"/>
    <property type="match status" value="1"/>
</dbReference>
<evidence type="ECO:0000259" key="4">
    <source>
        <dbReference type="Pfam" id="PF01232"/>
    </source>
</evidence>
<comment type="catalytic activity">
    <reaction evidence="2">
        <text>D-mannitol 1-phosphate + NAD(+) = beta-D-fructose 6-phosphate + NADH + H(+)</text>
        <dbReference type="Rhea" id="RHEA:19661"/>
        <dbReference type="ChEBI" id="CHEBI:15378"/>
        <dbReference type="ChEBI" id="CHEBI:57540"/>
        <dbReference type="ChEBI" id="CHEBI:57634"/>
        <dbReference type="ChEBI" id="CHEBI:57945"/>
        <dbReference type="ChEBI" id="CHEBI:61381"/>
        <dbReference type="EC" id="1.1.1.17"/>
    </reaction>
</comment>
<dbReference type="Gene3D" id="1.10.1040.10">
    <property type="entry name" value="N-(1-d-carboxylethyl)-l-norvaline Dehydrogenase, domain 2"/>
    <property type="match status" value="1"/>
</dbReference>
<dbReference type="EMBL" id="RBKS01000001">
    <property type="protein sequence ID" value="RKR74351.1"/>
    <property type="molecule type" value="Genomic_DNA"/>
</dbReference>
<dbReference type="SUPFAM" id="SSF48179">
    <property type="entry name" value="6-phosphogluconate dehydrogenase C-terminal domain-like"/>
    <property type="match status" value="1"/>
</dbReference>
<dbReference type="InterPro" id="IPR013131">
    <property type="entry name" value="Mannitol_DH_N"/>
</dbReference>
<comment type="caution">
    <text evidence="6">The sequence shown here is derived from an EMBL/GenBank/DDBJ whole genome shotgun (WGS) entry which is preliminary data.</text>
</comment>
<dbReference type="InterPro" id="IPR036291">
    <property type="entry name" value="NAD(P)-bd_dom_sf"/>
</dbReference>
<feature type="domain" description="Mannitol dehydrogenase C-terminal" evidence="5">
    <location>
        <begin position="309"/>
        <end position="436"/>
    </location>
</feature>
<evidence type="ECO:0000256" key="3">
    <source>
        <dbReference type="SAM" id="MobiDB-lite"/>
    </source>
</evidence>
<dbReference type="Proteomes" id="UP000280008">
    <property type="component" value="Unassembled WGS sequence"/>
</dbReference>
<sequence>MPDVSPLTAAALSAPARAVREQRRPGVVHLGLGAFHRSHQAWYTQRAGGSAGSVAAAGSTGAAGSQEPTGERPWGIVAFTGRRPDAAATLAEQDCVYTLVTRSADGDEASLVDAIVAAHDGGDSEVWRAAVASPETAVITLTVTEAAYRHVDGGADLAAPDVMADIDALRRGESASTVPGRLVDGLRARRGADAGTLAVVSCDNLTGNGDIARDVVLSVANAVDSDLAAWIRANASFVSSMVDRITPATTEADRADATRLTGFDDRAVVVAEPFAEWVLSTRVAADGPTDAFPAGRPAWESAGAVFVDDLEPYEHRKLWLLNAGHSLLAYLGPLLGHETIDEAMSDPRCTEPLEQLWDEAAEVLPLPADEIDDARAALRERFRNPRIRHRLRQIAADGSVKLPVRVVAPLRERLARGLPVGPGAATALAAWHLHVSRQADLVSDRGAAGLGAESSVSDVLELLAPDLATRPEPVAAVEAAEDRILRLLDTPDRHRSPQQQGAPA</sequence>
<feature type="region of interest" description="Disordered" evidence="3">
    <location>
        <begin position="53"/>
        <end position="72"/>
    </location>
</feature>
<evidence type="ECO:0000256" key="1">
    <source>
        <dbReference type="ARBA" id="ARBA00023002"/>
    </source>
</evidence>
<dbReference type="InterPro" id="IPR013118">
    <property type="entry name" value="Mannitol_DH_C"/>
</dbReference>
<reference evidence="6 7" key="1">
    <citation type="submission" date="2018-10" db="EMBL/GenBank/DDBJ databases">
        <title>Sequencing the genomes of 1000 actinobacteria strains.</title>
        <authorList>
            <person name="Klenk H.-P."/>
        </authorList>
    </citation>
    <scope>NUCLEOTIDE SEQUENCE [LARGE SCALE GENOMIC DNA]</scope>
    <source>
        <strain evidence="6 7">DSM 17894</strain>
    </source>
</reference>
<dbReference type="PRINTS" id="PR00084">
    <property type="entry name" value="MTLDHDRGNASE"/>
</dbReference>
<dbReference type="InterPro" id="IPR050988">
    <property type="entry name" value="Mannitol_DH/Oxidoreductase"/>
</dbReference>
<dbReference type="RefSeq" id="WP_121369105.1">
    <property type="nucleotide sequence ID" value="NZ_RBKS01000001.1"/>
</dbReference>
<dbReference type="InterPro" id="IPR000669">
    <property type="entry name" value="Mannitol_DH"/>
</dbReference>
<name>A0A495IG91_9MICO</name>
<dbReference type="InterPro" id="IPR013328">
    <property type="entry name" value="6PGD_dom2"/>
</dbReference>
<evidence type="ECO:0000313" key="7">
    <source>
        <dbReference type="Proteomes" id="UP000280008"/>
    </source>
</evidence>
<protein>
    <submittedName>
        <fullName evidence="6">Fructuronate reductase</fullName>
    </submittedName>
</protein>
<dbReference type="Pfam" id="PF08125">
    <property type="entry name" value="Mannitol_dh_C"/>
    <property type="match status" value="1"/>
</dbReference>
<evidence type="ECO:0000256" key="2">
    <source>
        <dbReference type="ARBA" id="ARBA00048615"/>
    </source>
</evidence>
<keyword evidence="7" id="KW-1185">Reference proteome</keyword>
<dbReference type="OrthoDB" id="271711at2"/>